<comment type="caution">
    <text evidence="1">The sequence shown here is derived from an EMBL/GenBank/DDBJ whole genome shotgun (WGS) entry which is preliminary data.</text>
</comment>
<gene>
    <name evidence="1" type="ORF">BpHYR1_034309</name>
</gene>
<dbReference type="AlphaFoldDB" id="A0A3M7RV31"/>
<dbReference type="Proteomes" id="UP000276133">
    <property type="component" value="Unassembled WGS sequence"/>
</dbReference>
<protein>
    <submittedName>
        <fullName evidence="1">Uncharacterized protein</fullName>
    </submittedName>
</protein>
<evidence type="ECO:0000313" key="1">
    <source>
        <dbReference type="EMBL" id="RNA27319.1"/>
    </source>
</evidence>
<dbReference type="EMBL" id="REGN01002563">
    <property type="protein sequence ID" value="RNA27319.1"/>
    <property type="molecule type" value="Genomic_DNA"/>
</dbReference>
<keyword evidence="2" id="KW-1185">Reference proteome</keyword>
<sequence>MTNNKKDSDKNAKTNNQNTAFSLDNTIQILNCLDQNLDNKTVSQNFSIHPSTATPKKFYKKTQAKINLDLKINIRNLNNEQKVKFLGIALDSKLTLGPMMDELKERCNSRLNIIKYFSKNK</sequence>
<proteinExistence type="predicted"/>
<reference evidence="1 2" key="1">
    <citation type="journal article" date="2018" name="Sci. Rep.">
        <title>Genomic signatures of local adaptation to the degree of environmental predictability in rotifers.</title>
        <authorList>
            <person name="Franch-Gras L."/>
            <person name="Hahn C."/>
            <person name="Garcia-Roger E.M."/>
            <person name="Carmona M.J."/>
            <person name="Serra M."/>
            <person name="Gomez A."/>
        </authorList>
    </citation>
    <scope>NUCLEOTIDE SEQUENCE [LARGE SCALE GENOMIC DNA]</scope>
    <source>
        <strain evidence="1">HYR1</strain>
    </source>
</reference>
<organism evidence="1 2">
    <name type="scientific">Brachionus plicatilis</name>
    <name type="common">Marine rotifer</name>
    <name type="synonym">Brachionus muelleri</name>
    <dbReference type="NCBI Taxonomy" id="10195"/>
    <lineage>
        <taxon>Eukaryota</taxon>
        <taxon>Metazoa</taxon>
        <taxon>Spiralia</taxon>
        <taxon>Gnathifera</taxon>
        <taxon>Rotifera</taxon>
        <taxon>Eurotatoria</taxon>
        <taxon>Monogononta</taxon>
        <taxon>Pseudotrocha</taxon>
        <taxon>Ploima</taxon>
        <taxon>Brachionidae</taxon>
        <taxon>Brachionus</taxon>
    </lineage>
</organism>
<name>A0A3M7RV31_BRAPC</name>
<evidence type="ECO:0000313" key="2">
    <source>
        <dbReference type="Proteomes" id="UP000276133"/>
    </source>
</evidence>
<accession>A0A3M7RV31</accession>